<keyword evidence="1" id="KW-1133">Transmembrane helix</keyword>
<dbReference type="EMBL" id="JRPD02000003">
    <property type="protein sequence ID" value="TLE01120.1"/>
    <property type="molecule type" value="Genomic_DNA"/>
</dbReference>
<keyword evidence="1" id="KW-0472">Membrane</keyword>
<evidence type="ECO:0000313" key="3">
    <source>
        <dbReference type="Proteomes" id="UP000029922"/>
    </source>
</evidence>
<evidence type="ECO:0000313" key="2">
    <source>
        <dbReference type="EMBL" id="TLE01120.1"/>
    </source>
</evidence>
<accession>A0A4U8TKY7</accession>
<gene>
    <name evidence="2" type="ORF">LS73_002270</name>
</gene>
<proteinExistence type="predicted"/>
<sequence>MKENMNSKSPLFKSCGDNKLKLNIFSRSYISLVILWLTLKAFVWNLMFRIQNLESKYPNTNQRDRK</sequence>
<reference evidence="2 3" key="1">
    <citation type="journal article" date="2014" name="Genome Announc.">
        <title>Draft genome sequences of eight enterohepatic helicobacter species isolated from both laboratory and wild rodents.</title>
        <authorList>
            <person name="Sheh A."/>
            <person name="Shen Z."/>
            <person name="Fox J.G."/>
        </authorList>
    </citation>
    <scope>NUCLEOTIDE SEQUENCE [LARGE SCALE GENOMIC DNA]</scope>
    <source>
        <strain evidence="2 3">ST1</strain>
    </source>
</reference>
<feature type="transmembrane region" description="Helical" evidence="1">
    <location>
        <begin position="29"/>
        <end position="48"/>
    </location>
</feature>
<keyword evidence="1" id="KW-0812">Transmembrane</keyword>
<comment type="caution">
    <text evidence="2">The sequence shown here is derived from an EMBL/GenBank/DDBJ whole genome shotgun (WGS) entry which is preliminary data.</text>
</comment>
<dbReference type="AlphaFoldDB" id="A0A4U8TKY7"/>
<protein>
    <submittedName>
        <fullName evidence="2">Uncharacterized protein</fullName>
    </submittedName>
</protein>
<organism evidence="2 3">
    <name type="scientific">Helicobacter muridarum</name>
    <dbReference type="NCBI Taxonomy" id="216"/>
    <lineage>
        <taxon>Bacteria</taxon>
        <taxon>Pseudomonadati</taxon>
        <taxon>Campylobacterota</taxon>
        <taxon>Epsilonproteobacteria</taxon>
        <taxon>Campylobacterales</taxon>
        <taxon>Helicobacteraceae</taxon>
        <taxon>Helicobacter</taxon>
    </lineage>
</organism>
<dbReference type="RefSeq" id="WP_104692133.1">
    <property type="nucleotide sequence ID" value="NZ_FZML01000005.1"/>
</dbReference>
<dbReference type="Proteomes" id="UP000029922">
    <property type="component" value="Unassembled WGS sequence"/>
</dbReference>
<name>A0A4U8TKY7_9HELI</name>
<evidence type="ECO:0000256" key="1">
    <source>
        <dbReference type="SAM" id="Phobius"/>
    </source>
</evidence>